<dbReference type="EMBL" id="CP134494">
    <property type="protein sequence ID" value="WNF23438.1"/>
    <property type="molecule type" value="Genomic_DNA"/>
</dbReference>
<organism evidence="4 5">
    <name type="scientific">Mesobacillus jeotgali</name>
    <dbReference type="NCBI Taxonomy" id="129985"/>
    <lineage>
        <taxon>Bacteria</taxon>
        <taxon>Bacillati</taxon>
        <taxon>Bacillota</taxon>
        <taxon>Bacilli</taxon>
        <taxon>Bacillales</taxon>
        <taxon>Bacillaceae</taxon>
        <taxon>Mesobacillus</taxon>
    </lineage>
</organism>
<dbReference type="Gene3D" id="1.10.287.540">
    <property type="entry name" value="Helix hairpin bin"/>
    <property type="match status" value="1"/>
</dbReference>
<evidence type="ECO:0000313" key="5">
    <source>
        <dbReference type="Proteomes" id="UP001303324"/>
    </source>
</evidence>
<proteinExistence type="inferred from homology"/>
<dbReference type="InterPro" id="IPR009242">
    <property type="entry name" value="DUF896"/>
</dbReference>
<comment type="similarity">
    <text evidence="2">Belongs to the UPF0291 family.</text>
</comment>
<keyword evidence="5" id="KW-1185">Reference proteome</keyword>
<dbReference type="Pfam" id="PF05979">
    <property type="entry name" value="DUF896"/>
    <property type="match status" value="1"/>
</dbReference>
<evidence type="ECO:0000256" key="1">
    <source>
        <dbReference type="ARBA" id="ARBA00022490"/>
    </source>
</evidence>
<keyword evidence="1 2" id="KW-0963">Cytoplasm</keyword>
<dbReference type="HAMAP" id="MF_01103">
    <property type="entry name" value="UPF0291"/>
    <property type="match status" value="1"/>
</dbReference>
<sequence>MKDILKRINELAQKKKNEGLTESEIAEMKTLRQKYLEIFRGSMQELLLNTTVVDPEGADVTPEKLRTEQARNRKKAIWSSGN</sequence>
<dbReference type="PANTHER" id="PTHR37300">
    <property type="entry name" value="UPF0291 PROTEIN CBO2609/CLC_2481"/>
    <property type="match status" value="1"/>
</dbReference>
<dbReference type="RefSeq" id="WP_311073754.1">
    <property type="nucleotide sequence ID" value="NZ_CP134494.1"/>
</dbReference>
<gene>
    <name evidence="4" type="ORF">RH061_02700</name>
</gene>
<reference evidence="4 5" key="1">
    <citation type="submission" date="2023-09" db="EMBL/GenBank/DDBJ databases">
        <title>Microbial mechanism of fulvic acid promoting antimony reduction mineralization in rice fields.</title>
        <authorList>
            <person name="Chen G."/>
            <person name="Lan J."/>
        </authorList>
    </citation>
    <scope>NUCLEOTIDE SEQUENCE [LARGE SCALE GENOMIC DNA]</scope>
    <source>
        <strain evidence="4 5">PS1</strain>
    </source>
</reference>
<dbReference type="PANTHER" id="PTHR37300:SF2">
    <property type="entry name" value="UPF0291 PROTEIN BC_1827"/>
    <property type="match status" value="1"/>
</dbReference>
<evidence type="ECO:0000313" key="4">
    <source>
        <dbReference type="EMBL" id="WNF23438.1"/>
    </source>
</evidence>
<name>A0ABY9VIN7_9BACI</name>
<feature type="compositionally biased region" description="Basic and acidic residues" evidence="3">
    <location>
        <begin position="61"/>
        <end position="71"/>
    </location>
</feature>
<feature type="region of interest" description="Disordered" evidence="3">
    <location>
        <begin position="60"/>
        <end position="82"/>
    </location>
</feature>
<protein>
    <recommendedName>
        <fullName evidence="2">UPF0291 protein RH061_02700</fullName>
    </recommendedName>
</protein>
<dbReference type="Proteomes" id="UP001303324">
    <property type="component" value="Chromosome"/>
</dbReference>
<dbReference type="SUPFAM" id="SSF158221">
    <property type="entry name" value="YnzC-like"/>
    <property type="match status" value="1"/>
</dbReference>
<accession>A0ABY9VIN7</accession>
<evidence type="ECO:0000256" key="2">
    <source>
        <dbReference type="HAMAP-Rule" id="MF_01103"/>
    </source>
</evidence>
<comment type="subcellular location">
    <subcellularLocation>
        <location evidence="2">Cytoplasm</location>
    </subcellularLocation>
</comment>
<evidence type="ECO:0000256" key="3">
    <source>
        <dbReference type="SAM" id="MobiDB-lite"/>
    </source>
</evidence>